<feature type="transmembrane region" description="Helical" evidence="1">
    <location>
        <begin position="141"/>
        <end position="164"/>
    </location>
</feature>
<dbReference type="AlphaFoldDB" id="W6M4S3"/>
<keyword evidence="1" id="KW-0472">Membrane</keyword>
<dbReference type="PANTHER" id="PTHR42208">
    <property type="entry name" value="HEAVY METAL TRANSPORTER-RELATED"/>
    <property type="match status" value="1"/>
</dbReference>
<reference evidence="3" key="1">
    <citation type="submission" date="2013-07" db="EMBL/GenBank/DDBJ databases">
        <authorList>
            <person name="McIlroy S."/>
        </authorList>
    </citation>
    <scope>NUCLEOTIDE SEQUENCE [LARGE SCALE GENOMIC DNA]</scope>
    <source>
        <strain evidence="3">Run_A_D11</strain>
    </source>
</reference>
<dbReference type="STRING" id="1400863.BN873_350132"/>
<gene>
    <name evidence="3" type="ORF">BN873_350132</name>
</gene>
<keyword evidence="4" id="KW-1185">Reference proteome</keyword>
<evidence type="ECO:0000259" key="2">
    <source>
        <dbReference type="Pfam" id="PF13386"/>
    </source>
</evidence>
<feature type="transmembrane region" description="Helical" evidence="1">
    <location>
        <begin position="59"/>
        <end position="81"/>
    </location>
</feature>
<keyword evidence="1" id="KW-0812">Transmembrane</keyword>
<feature type="transmembrane region" description="Helical" evidence="1">
    <location>
        <begin position="176"/>
        <end position="201"/>
    </location>
</feature>
<keyword evidence="1" id="KW-1133">Transmembrane helix</keyword>
<organism evidence="3 4">
    <name type="scientific">Candidatus Competibacter denitrificans Run_A_D11</name>
    <dbReference type="NCBI Taxonomy" id="1400863"/>
    <lineage>
        <taxon>Bacteria</taxon>
        <taxon>Pseudomonadati</taxon>
        <taxon>Pseudomonadota</taxon>
        <taxon>Gammaproteobacteria</taxon>
        <taxon>Candidatus Competibacteraceae</taxon>
        <taxon>Candidatus Competibacter</taxon>
    </lineage>
</organism>
<reference evidence="3" key="2">
    <citation type="submission" date="2014-03" db="EMBL/GenBank/DDBJ databases">
        <title>Candidatus Competibacter-lineage genomes retrieved from metagenomes reveal functional metabolic diversity.</title>
        <authorList>
            <person name="McIlroy S.J."/>
            <person name="Albertsen M."/>
            <person name="Andresen E.K."/>
            <person name="Saunders A.M."/>
            <person name="Kristiansen R."/>
            <person name="Stokholm-Bjerregaard M."/>
            <person name="Nielsen K.L."/>
            <person name="Nielsen P.H."/>
        </authorList>
    </citation>
    <scope>NUCLEOTIDE SEQUENCE</scope>
    <source>
        <strain evidence="3">Run_A_D11</strain>
    </source>
</reference>
<evidence type="ECO:0000256" key="1">
    <source>
        <dbReference type="SAM" id="Phobius"/>
    </source>
</evidence>
<dbReference type="InterPro" id="IPR039447">
    <property type="entry name" value="UreH-like_TM_dom"/>
</dbReference>
<feature type="transmembrane region" description="Helical" evidence="1">
    <location>
        <begin position="87"/>
        <end position="111"/>
    </location>
</feature>
<dbReference type="Proteomes" id="UP000035760">
    <property type="component" value="Unassembled WGS sequence"/>
</dbReference>
<protein>
    <recommendedName>
        <fullName evidence="2">Urease accessory protein UreH-like transmembrane domain-containing protein</fullName>
    </recommendedName>
</protein>
<dbReference type="Pfam" id="PF13386">
    <property type="entry name" value="DsbD_2"/>
    <property type="match status" value="1"/>
</dbReference>
<dbReference type="EMBL" id="CBTJ020000042">
    <property type="protein sequence ID" value="CDI02876.1"/>
    <property type="molecule type" value="Genomic_DNA"/>
</dbReference>
<proteinExistence type="predicted"/>
<evidence type="ECO:0000313" key="3">
    <source>
        <dbReference type="EMBL" id="CDI02876.1"/>
    </source>
</evidence>
<comment type="caution">
    <text evidence="3">The sequence shown here is derived from an EMBL/GenBank/DDBJ whole genome shotgun (WGS) entry which is preliminary data.</text>
</comment>
<name>W6M4S3_9GAMM</name>
<sequence>MEPLSLFFAAWLVGLTGGVHCFGMCGGIVGAVTLGLPAMPGSMLQGRLAYLLAYNGGRIASYVSAGMLAGGVGAWAAHLMAVHRAQLALQVLAGLFMVLLGLYIGGWWRVLGRLEEAGGRLWRRIEPLGRRWLPVRTPAQAFGVGLVWGWLPCGLVYSVLVWAIGSGGAVQGGLLLLSFGLGTLPVLLAMGTVAAALAGFLRRPWVRYTAGALIAAFGGHKVWVAVAAA</sequence>
<dbReference type="PANTHER" id="PTHR42208:SF1">
    <property type="entry name" value="HEAVY METAL TRANSPORTER"/>
    <property type="match status" value="1"/>
</dbReference>
<evidence type="ECO:0000313" key="4">
    <source>
        <dbReference type="Proteomes" id="UP000035760"/>
    </source>
</evidence>
<dbReference type="RefSeq" id="WP_048673422.1">
    <property type="nucleotide sequence ID" value="NZ_CBTJ020000042.1"/>
</dbReference>
<accession>W6M4S3</accession>
<feature type="domain" description="Urease accessory protein UreH-like transmembrane" evidence="2">
    <location>
        <begin position="9"/>
        <end position="218"/>
    </location>
</feature>